<feature type="compositionally biased region" description="Low complexity" evidence="12">
    <location>
        <begin position="427"/>
        <end position="437"/>
    </location>
</feature>
<name>A0A2S8SUJ6_9BACT</name>
<evidence type="ECO:0000256" key="4">
    <source>
        <dbReference type="ARBA" id="ARBA00022801"/>
    </source>
</evidence>
<proteinExistence type="inferred from homology"/>
<feature type="domain" description="Helicase C-terminal" evidence="14">
    <location>
        <begin position="234"/>
        <end position="390"/>
    </location>
</feature>
<feature type="domain" description="DEAD-box RNA helicase Q" evidence="15">
    <location>
        <begin position="22"/>
        <end position="50"/>
    </location>
</feature>
<dbReference type="PROSITE" id="PS51192">
    <property type="entry name" value="HELICASE_ATP_BIND_1"/>
    <property type="match status" value="1"/>
</dbReference>
<dbReference type="InterPro" id="IPR011545">
    <property type="entry name" value="DEAD/DEAH_box_helicase_dom"/>
</dbReference>
<dbReference type="GO" id="GO:0005829">
    <property type="term" value="C:cytosol"/>
    <property type="evidence" value="ECO:0007669"/>
    <property type="project" value="TreeGrafter"/>
</dbReference>
<comment type="caution">
    <text evidence="16">The sequence shown here is derived from an EMBL/GenBank/DDBJ whole genome shotgun (WGS) entry which is preliminary data.</text>
</comment>
<evidence type="ECO:0000256" key="2">
    <source>
        <dbReference type="ARBA" id="ARBA00022490"/>
    </source>
</evidence>
<dbReference type="Proteomes" id="UP000237684">
    <property type="component" value="Unassembled WGS sequence"/>
</dbReference>
<dbReference type="CDD" id="cd18787">
    <property type="entry name" value="SF2_C_DEAD"/>
    <property type="match status" value="1"/>
</dbReference>
<evidence type="ECO:0000259" key="14">
    <source>
        <dbReference type="PROSITE" id="PS51194"/>
    </source>
</evidence>
<dbReference type="Pfam" id="PF00270">
    <property type="entry name" value="DEAD"/>
    <property type="match status" value="1"/>
</dbReference>
<dbReference type="GO" id="GO:0005524">
    <property type="term" value="F:ATP binding"/>
    <property type="evidence" value="ECO:0007669"/>
    <property type="project" value="UniProtKB-KW"/>
</dbReference>
<evidence type="ECO:0000256" key="3">
    <source>
        <dbReference type="ARBA" id="ARBA00022741"/>
    </source>
</evidence>
<keyword evidence="3 11" id="KW-0547">Nucleotide-binding</keyword>
<evidence type="ECO:0000256" key="11">
    <source>
        <dbReference type="RuleBase" id="RU000492"/>
    </source>
</evidence>
<dbReference type="GO" id="GO:0003676">
    <property type="term" value="F:nucleic acid binding"/>
    <property type="evidence" value="ECO:0007669"/>
    <property type="project" value="InterPro"/>
</dbReference>
<dbReference type="InterPro" id="IPR050079">
    <property type="entry name" value="DEAD_box_RNA_helicase"/>
</dbReference>
<dbReference type="InterPro" id="IPR027417">
    <property type="entry name" value="P-loop_NTPase"/>
</dbReference>
<evidence type="ECO:0000256" key="8">
    <source>
        <dbReference type="ARBA" id="ARBA00047984"/>
    </source>
</evidence>
<evidence type="ECO:0000256" key="12">
    <source>
        <dbReference type="SAM" id="MobiDB-lite"/>
    </source>
</evidence>
<dbReference type="Pfam" id="PF00271">
    <property type="entry name" value="Helicase_C"/>
    <property type="match status" value="1"/>
</dbReference>
<comment type="similarity">
    <text evidence="7 11">Belongs to the DEAD box helicase family.</text>
</comment>
<feature type="domain" description="Helicase ATP-binding" evidence="13">
    <location>
        <begin position="53"/>
        <end position="223"/>
    </location>
</feature>
<keyword evidence="6 11" id="KW-0067">ATP-binding</keyword>
<dbReference type="GO" id="GO:0009266">
    <property type="term" value="P:response to temperature stimulus"/>
    <property type="evidence" value="ECO:0007669"/>
    <property type="project" value="UniProtKB-ARBA"/>
</dbReference>
<sequence length="437" mass="46934">MIENPIADGQAVTAEPVSAPSLSFHDLGLAKPVLDNLDKLGFVIPTPIQAGAIPVVIAGKDLIGIAQTGTGKTLAFGLPMLHRLALKKNGGRALILLPTRELALQVEEALARVGSAFRVKTAVLIGGAPLRPQLMQLRANPDIIVATPGRLMDHLQNGAVDLRTVDTVVLDEADRMLDMGFAPQIKQILRNVPSERQTLLFSATMPDAIASMAREFMKNPERVEIEKPGTSASGVTQELFVVPQEDKSELLAKLLYEYSGSVLVFARTRSRARKVARDIVRWDIRAAEIHADRTLAQRRAALDGFKAGRFRVLVATDIAARGIDVTNIQVVINYDLPDSADDYVHRIGRTGRAGLTGHAISFAAPDQARDVRDIERTTGLPLPLSEKSAGKFDPMPQSAPRGNSRRGNGGRPRQGGMGGAPRGGSSSGPRRSFSGAR</sequence>
<dbReference type="Gene3D" id="3.40.50.300">
    <property type="entry name" value="P-loop containing nucleotide triphosphate hydrolases"/>
    <property type="match status" value="2"/>
</dbReference>
<dbReference type="EC" id="3.6.4.13" evidence="1"/>
<evidence type="ECO:0000259" key="13">
    <source>
        <dbReference type="PROSITE" id="PS51192"/>
    </source>
</evidence>
<dbReference type="InParanoid" id="A0A2S8SUJ6"/>
<keyword evidence="17" id="KW-1185">Reference proteome</keyword>
<feature type="region of interest" description="Disordered" evidence="12">
    <location>
        <begin position="378"/>
        <end position="437"/>
    </location>
</feature>
<dbReference type="FunFam" id="3.40.50.300:FF:000108">
    <property type="entry name" value="ATP-dependent RNA helicase RhlE"/>
    <property type="match status" value="1"/>
</dbReference>
<dbReference type="PROSITE" id="PS51195">
    <property type="entry name" value="Q_MOTIF"/>
    <property type="match status" value="1"/>
</dbReference>
<keyword evidence="4 11" id="KW-0378">Hydrolase</keyword>
<dbReference type="InterPro" id="IPR044742">
    <property type="entry name" value="DEAD/DEAH_RhlB"/>
</dbReference>
<dbReference type="PROSITE" id="PS00039">
    <property type="entry name" value="DEAD_ATP_HELICASE"/>
    <property type="match status" value="1"/>
</dbReference>
<dbReference type="PANTHER" id="PTHR47959:SF1">
    <property type="entry name" value="ATP-DEPENDENT RNA HELICASE DBPA"/>
    <property type="match status" value="1"/>
</dbReference>
<dbReference type="RefSeq" id="WP_105483257.1">
    <property type="nucleotide sequence ID" value="NZ_NIGF01000005.1"/>
</dbReference>
<dbReference type="InterPro" id="IPR000629">
    <property type="entry name" value="RNA-helicase_DEAD-box_CS"/>
</dbReference>
<feature type="short sequence motif" description="Q motif" evidence="10">
    <location>
        <begin position="22"/>
        <end position="50"/>
    </location>
</feature>
<keyword evidence="5 11" id="KW-0347">Helicase</keyword>
<dbReference type="InterPro" id="IPR014014">
    <property type="entry name" value="RNA_helicase_DEAD_Q_motif"/>
</dbReference>
<organism evidence="16 17">
    <name type="scientific">Abditibacterium utsteinense</name>
    <dbReference type="NCBI Taxonomy" id="1960156"/>
    <lineage>
        <taxon>Bacteria</taxon>
        <taxon>Pseudomonadati</taxon>
        <taxon>Abditibacteriota</taxon>
        <taxon>Abditibacteriia</taxon>
        <taxon>Abditibacteriales</taxon>
        <taxon>Abditibacteriaceae</taxon>
        <taxon>Abditibacterium</taxon>
    </lineage>
</organism>
<dbReference type="EMBL" id="NIGF01000005">
    <property type="protein sequence ID" value="PQV64473.1"/>
    <property type="molecule type" value="Genomic_DNA"/>
</dbReference>
<reference evidence="16 17" key="1">
    <citation type="journal article" date="2018" name="Syst. Appl. Microbiol.">
        <title>Abditibacterium utsteinense sp. nov., the first cultivated member of candidate phylum FBP, isolated from ice-free Antarctic soil samples.</title>
        <authorList>
            <person name="Tahon G."/>
            <person name="Tytgat B."/>
            <person name="Lebbe L."/>
            <person name="Carlier A."/>
            <person name="Willems A."/>
        </authorList>
    </citation>
    <scope>NUCLEOTIDE SEQUENCE [LARGE SCALE GENOMIC DNA]</scope>
    <source>
        <strain evidence="16 17">LMG 29911</strain>
    </source>
</reference>
<accession>A0A2S8SUJ6</accession>
<dbReference type="InterPro" id="IPR001650">
    <property type="entry name" value="Helicase_C-like"/>
</dbReference>
<evidence type="ECO:0000256" key="6">
    <source>
        <dbReference type="ARBA" id="ARBA00022840"/>
    </source>
</evidence>
<dbReference type="SMART" id="SM00487">
    <property type="entry name" value="DEXDc"/>
    <property type="match status" value="1"/>
</dbReference>
<dbReference type="GO" id="GO:0042255">
    <property type="term" value="P:ribosome assembly"/>
    <property type="evidence" value="ECO:0007669"/>
    <property type="project" value="UniProtKB-ARBA"/>
</dbReference>
<dbReference type="OrthoDB" id="9805696at2"/>
<keyword evidence="2" id="KW-0963">Cytoplasm</keyword>
<evidence type="ECO:0000259" key="15">
    <source>
        <dbReference type="PROSITE" id="PS51195"/>
    </source>
</evidence>
<dbReference type="SUPFAM" id="SSF52540">
    <property type="entry name" value="P-loop containing nucleoside triphosphate hydrolases"/>
    <property type="match status" value="1"/>
</dbReference>
<evidence type="ECO:0000256" key="1">
    <source>
        <dbReference type="ARBA" id="ARBA00012552"/>
    </source>
</evidence>
<evidence type="ECO:0000313" key="17">
    <source>
        <dbReference type="Proteomes" id="UP000237684"/>
    </source>
</evidence>
<comment type="catalytic activity">
    <reaction evidence="8">
        <text>ATP + H2O = ADP + phosphate + H(+)</text>
        <dbReference type="Rhea" id="RHEA:13065"/>
        <dbReference type="ChEBI" id="CHEBI:15377"/>
        <dbReference type="ChEBI" id="CHEBI:15378"/>
        <dbReference type="ChEBI" id="CHEBI:30616"/>
        <dbReference type="ChEBI" id="CHEBI:43474"/>
        <dbReference type="ChEBI" id="CHEBI:456216"/>
        <dbReference type="EC" id="3.6.4.13"/>
    </reaction>
</comment>
<dbReference type="InterPro" id="IPR014001">
    <property type="entry name" value="Helicase_ATP-bd"/>
</dbReference>
<dbReference type="GO" id="GO:0003724">
    <property type="term" value="F:RNA helicase activity"/>
    <property type="evidence" value="ECO:0007669"/>
    <property type="project" value="UniProtKB-EC"/>
</dbReference>
<dbReference type="PANTHER" id="PTHR47959">
    <property type="entry name" value="ATP-DEPENDENT RNA HELICASE RHLE-RELATED"/>
    <property type="match status" value="1"/>
</dbReference>
<evidence type="ECO:0000256" key="10">
    <source>
        <dbReference type="PROSITE-ProRule" id="PRU00552"/>
    </source>
</evidence>
<dbReference type="CDD" id="cd00268">
    <property type="entry name" value="DEADc"/>
    <property type="match status" value="1"/>
</dbReference>
<evidence type="ECO:0000313" key="16">
    <source>
        <dbReference type="EMBL" id="PQV64473.1"/>
    </source>
</evidence>
<protein>
    <recommendedName>
        <fullName evidence="9">DEAD-box ATP-dependent RNA helicase RhpA</fullName>
        <ecNumber evidence="1">3.6.4.13</ecNumber>
    </recommendedName>
</protein>
<dbReference type="AlphaFoldDB" id="A0A2S8SUJ6"/>
<evidence type="ECO:0000256" key="5">
    <source>
        <dbReference type="ARBA" id="ARBA00022806"/>
    </source>
</evidence>
<evidence type="ECO:0000256" key="9">
    <source>
        <dbReference type="ARBA" id="ARBA00074363"/>
    </source>
</evidence>
<gene>
    <name evidence="16" type="ORF">B1R32_105155</name>
</gene>
<feature type="compositionally biased region" description="Gly residues" evidence="12">
    <location>
        <begin position="407"/>
        <end position="426"/>
    </location>
</feature>
<dbReference type="PROSITE" id="PS51194">
    <property type="entry name" value="HELICASE_CTER"/>
    <property type="match status" value="1"/>
</dbReference>
<dbReference type="SMART" id="SM00490">
    <property type="entry name" value="HELICc"/>
    <property type="match status" value="1"/>
</dbReference>
<evidence type="ECO:0000256" key="7">
    <source>
        <dbReference type="ARBA" id="ARBA00038437"/>
    </source>
</evidence>
<dbReference type="GO" id="GO:0016787">
    <property type="term" value="F:hydrolase activity"/>
    <property type="evidence" value="ECO:0007669"/>
    <property type="project" value="UniProtKB-KW"/>
</dbReference>